<organism evidence="1 2">
    <name type="scientific">Guyanagaster necrorhizus</name>
    <dbReference type="NCBI Taxonomy" id="856835"/>
    <lineage>
        <taxon>Eukaryota</taxon>
        <taxon>Fungi</taxon>
        <taxon>Dikarya</taxon>
        <taxon>Basidiomycota</taxon>
        <taxon>Agaricomycotina</taxon>
        <taxon>Agaricomycetes</taxon>
        <taxon>Agaricomycetidae</taxon>
        <taxon>Agaricales</taxon>
        <taxon>Marasmiineae</taxon>
        <taxon>Physalacriaceae</taxon>
        <taxon>Guyanagaster</taxon>
    </lineage>
</organism>
<accession>A0A9P7VET5</accession>
<gene>
    <name evidence="1" type="ORF">BT62DRAFT_983460</name>
</gene>
<keyword evidence="2" id="KW-1185">Reference proteome</keyword>
<evidence type="ECO:0000313" key="1">
    <source>
        <dbReference type="EMBL" id="KAG7439257.1"/>
    </source>
</evidence>
<reference evidence="1" key="1">
    <citation type="submission" date="2020-11" db="EMBL/GenBank/DDBJ databases">
        <title>Adaptations for nitrogen fixation in a non-lichenized fungal sporocarp promotes dispersal by wood-feeding termites.</title>
        <authorList>
            <consortium name="DOE Joint Genome Institute"/>
            <person name="Koch R.A."/>
            <person name="Yoon G."/>
            <person name="Arayal U."/>
            <person name="Lail K."/>
            <person name="Amirebrahimi M."/>
            <person name="Labutti K."/>
            <person name="Lipzen A."/>
            <person name="Riley R."/>
            <person name="Barry K."/>
            <person name="Henrissat B."/>
            <person name="Grigoriev I.V."/>
            <person name="Herr J.R."/>
            <person name="Aime M.C."/>
        </authorList>
    </citation>
    <scope>NUCLEOTIDE SEQUENCE</scope>
    <source>
        <strain evidence="1">MCA 3950</strain>
    </source>
</reference>
<dbReference type="EMBL" id="MU250603">
    <property type="protein sequence ID" value="KAG7439257.1"/>
    <property type="molecule type" value="Genomic_DNA"/>
</dbReference>
<name>A0A9P7VET5_9AGAR</name>
<proteinExistence type="predicted"/>
<protein>
    <submittedName>
        <fullName evidence="1">Uncharacterized protein</fullName>
    </submittedName>
</protein>
<dbReference type="InterPro" id="IPR052997">
    <property type="entry name" value="RRT15-like"/>
</dbReference>
<dbReference type="PANTHER" id="PTHR33047:SF8">
    <property type="entry name" value="REGULATOR OF RDNA TRANSCRIPTION PROTEIN 15"/>
    <property type="match status" value="1"/>
</dbReference>
<dbReference type="PANTHER" id="PTHR33047">
    <property type="entry name" value="PROTEIN TAR1"/>
    <property type="match status" value="1"/>
</dbReference>
<dbReference type="AlphaFoldDB" id="A0A9P7VET5"/>
<evidence type="ECO:0000313" key="2">
    <source>
        <dbReference type="Proteomes" id="UP000812287"/>
    </source>
</evidence>
<sequence>MVCIHTKNQNQGDFYHFVLLKISVFNESLLEYLYYLLTDVPPQPNSSSDNWYFNSTKAPTYSTPSMSFHNVKLESSSTGSSFPTDSAKPIPLAVQMSYYTLFSEFQLLWSSFYYLDELTSFVVSDKCEFQHLYLAFSLFSSSGNFGRNQLLNGSISLLPLYLNSMIDLHVRIAMSLHQSFLWLHSIQA</sequence>
<comment type="caution">
    <text evidence="1">The sequence shown here is derived from an EMBL/GenBank/DDBJ whole genome shotgun (WGS) entry which is preliminary data.</text>
</comment>
<dbReference type="Proteomes" id="UP000812287">
    <property type="component" value="Unassembled WGS sequence"/>
</dbReference>
<dbReference type="OrthoDB" id="4381806at2759"/>